<dbReference type="AlphaFoldDB" id="A0A1X7VPW3"/>
<proteinExistence type="predicted"/>
<evidence type="ECO:0000256" key="1">
    <source>
        <dbReference type="SAM" id="MobiDB-lite"/>
    </source>
</evidence>
<protein>
    <submittedName>
        <fullName evidence="3">Uncharacterized protein</fullName>
    </submittedName>
</protein>
<dbReference type="InParanoid" id="A0A1X7VPW3"/>
<evidence type="ECO:0000313" key="3">
    <source>
        <dbReference type="EnsemblMetazoa" id="Aqu2.1.41443_001"/>
    </source>
</evidence>
<accession>A0A1X7VPW3</accession>
<feature type="transmembrane region" description="Helical" evidence="2">
    <location>
        <begin position="193"/>
        <end position="213"/>
    </location>
</feature>
<keyword evidence="2" id="KW-0812">Transmembrane</keyword>
<keyword evidence="2" id="KW-0472">Membrane</keyword>
<evidence type="ECO:0000256" key="2">
    <source>
        <dbReference type="SAM" id="Phobius"/>
    </source>
</evidence>
<organism evidence="3">
    <name type="scientific">Amphimedon queenslandica</name>
    <name type="common">Sponge</name>
    <dbReference type="NCBI Taxonomy" id="400682"/>
    <lineage>
        <taxon>Eukaryota</taxon>
        <taxon>Metazoa</taxon>
        <taxon>Porifera</taxon>
        <taxon>Demospongiae</taxon>
        <taxon>Heteroscleromorpha</taxon>
        <taxon>Haplosclerida</taxon>
        <taxon>Niphatidae</taxon>
        <taxon>Amphimedon</taxon>
    </lineage>
</organism>
<feature type="region of interest" description="Disordered" evidence="1">
    <location>
        <begin position="70"/>
        <end position="94"/>
    </location>
</feature>
<reference evidence="3" key="1">
    <citation type="submission" date="2017-05" db="UniProtKB">
        <authorList>
            <consortium name="EnsemblMetazoa"/>
        </authorList>
    </citation>
    <scope>IDENTIFICATION</scope>
</reference>
<keyword evidence="2" id="KW-1133">Transmembrane helix</keyword>
<name>A0A1X7VPW3_AMPQE</name>
<feature type="transmembrane region" description="Helical" evidence="2">
    <location>
        <begin position="150"/>
        <end position="173"/>
    </location>
</feature>
<dbReference type="EnsemblMetazoa" id="Aqu2.1.41443_001">
    <property type="protein sequence ID" value="Aqu2.1.41443_001"/>
    <property type="gene ID" value="Aqu2.1.41443"/>
</dbReference>
<sequence>YSRILLYQYSPRSERNISVHYNTNLEPGTSCVFSGCVRTGPAENNVYKYNIQEATCNQSIDNWRSSSSMTIDSTSMISPSPSPLPSSTSTDSTPSSSLSLIYGISESNFMINIPTKTVSNNGGSLTAGIGISNILLPTCSLDSSMLARSMLVVCVILAVAIIVFGAIIIIFAFALCHIRSRQIVTISNTLDMAIRSSLASLAFPLLFTALLHLSTVARAQEYPDGVCRPHLVKGDKSDSSLVGPYHNFSVSCINDSFALLNVRETGKRDYMFVTVEMKCTNEILNTS</sequence>